<protein>
    <submittedName>
        <fullName evidence="1">Uncharacterized protein</fullName>
    </submittedName>
</protein>
<reference evidence="1 2" key="1">
    <citation type="submission" date="2015-09" db="EMBL/GenBank/DDBJ databases">
        <authorList>
            <consortium name="Swine Surveillance"/>
        </authorList>
    </citation>
    <scope>NUCLEOTIDE SEQUENCE [LARGE SCALE GENOMIC DNA]</scope>
    <source>
        <strain evidence="1 2">CECT 4292</strain>
    </source>
</reference>
<dbReference type="Proteomes" id="UP000050783">
    <property type="component" value="Unassembled WGS sequence"/>
</dbReference>
<dbReference type="AlphaFoldDB" id="A0A0P1ECH5"/>
<sequence>MKYCSVGGVDEQNYLSLSRLKARTLIVYLTAKAFFYYRIDI</sequence>
<organism evidence="1 2">
    <name type="scientific">Ruegeria atlantica</name>
    <dbReference type="NCBI Taxonomy" id="81569"/>
    <lineage>
        <taxon>Bacteria</taxon>
        <taxon>Pseudomonadati</taxon>
        <taxon>Pseudomonadota</taxon>
        <taxon>Alphaproteobacteria</taxon>
        <taxon>Rhodobacterales</taxon>
        <taxon>Roseobacteraceae</taxon>
        <taxon>Ruegeria</taxon>
    </lineage>
</organism>
<evidence type="ECO:0000313" key="2">
    <source>
        <dbReference type="Proteomes" id="UP000050783"/>
    </source>
</evidence>
<proteinExistence type="predicted"/>
<accession>A0A0P1ECH5</accession>
<evidence type="ECO:0000313" key="1">
    <source>
        <dbReference type="EMBL" id="CUH46699.1"/>
    </source>
</evidence>
<name>A0A0P1ECH5_9RHOB</name>
<gene>
    <name evidence="1" type="ORF">RUA4292_00865</name>
</gene>
<dbReference type="EMBL" id="CYPU01000016">
    <property type="protein sequence ID" value="CUH46699.1"/>
    <property type="molecule type" value="Genomic_DNA"/>
</dbReference>